<name>A0A8H7W6T6_9HELO</name>
<dbReference type="Proteomes" id="UP000664132">
    <property type="component" value="Unassembled WGS sequence"/>
</dbReference>
<evidence type="ECO:0008006" key="3">
    <source>
        <dbReference type="Google" id="ProtNLM"/>
    </source>
</evidence>
<dbReference type="Pfam" id="PF00106">
    <property type="entry name" value="adh_short"/>
    <property type="match status" value="1"/>
</dbReference>
<dbReference type="AlphaFoldDB" id="A0A8H7W6T6"/>
<evidence type="ECO:0000313" key="2">
    <source>
        <dbReference type="Proteomes" id="UP000664132"/>
    </source>
</evidence>
<gene>
    <name evidence="1" type="ORF">IFR04_009360</name>
</gene>
<dbReference type="GO" id="GO:0016616">
    <property type="term" value="F:oxidoreductase activity, acting on the CH-OH group of donors, NAD or NADP as acceptor"/>
    <property type="evidence" value="ECO:0007669"/>
    <property type="project" value="TreeGrafter"/>
</dbReference>
<dbReference type="Gene3D" id="3.40.50.720">
    <property type="entry name" value="NAD(P)-binding Rossmann-like Domain"/>
    <property type="match status" value="1"/>
</dbReference>
<dbReference type="InterPro" id="IPR052184">
    <property type="entry name" value="SDR_enzymes"/>
</dbReference>
<dbReference type="OrthoDB" id="7289984at2759"/>
<dbReference type="PANTHER" id="PTHR45458">
    <property type="entry name" value="SHORT-CHAIN DEHYDROGENASE/REDUCTASE SDR"/>
    <property type="match status" value="1"/>
</dbReference>
<evidence type="ECO:0000313" key="1">
    <source>
        <dbReference type="EMBL" id="KAG4417477.1"/>
    </source>
</evidence>
<proteinExistence type="predicted"/>
<sequence length="268" mass="29288">MPSYAIVGASRGLGLAWLQFLSKDPNNTVIGLVRDVKKTKQTLVEEKIENVHIFRGDMADKKSLEAAATSAAEVLPSGLDVIIINGVYVTEQTNKMTVSDLAAQPDLLYKDMHTSLDVNVLGSIYAVNAFLPLILKGAQKKIIFISSGHADIELPVPADVNDMVTYATIKGAVNMIAAKYAAELKSKDVKVLSMSPGLVATSMNNNPSGEELAYFMKLLGNFKRIFPYWRATPLTPDESVGHQFNIIENLTMADTGKFLSHWGNKTWL</sequence>
<keyword evidence="2" id="KW-1185">Reference proteome</keyword>
<dbReference type="EMBL" id="JAFJYH010000153">
    <property type="protein sequence ID" value="KAG4417477.1"/>
    <property type="molecule type" value="Genomic_DNA"/>
</dbReference>
<dbReference type="InterPro" id="IPR036291">
    <property type="entry name" value="NAD(P)-bd_dom_sf"/>
</dbReference>
<comment type="caution">
    <text evidence="1">The sequence shown here is derived from an EMBL/GenBank/DDBJ whole genome shotgun (WGS) entry which is preliminary data.</text>
</comment>
<dbReference type="SUPFAM" id="SSF51735">
    <property type="entry name" value="NAD(P)-binding Rossmann-fold domains"/>
    <property type="match status" value="1"/>
</dbReference>
<dbReference type="InterPro" id="IPR002347">
    <property type="entry name" value="SDR_fam"/>
</dbReference>
<reference evidence="1" key="1">
    <citation type="submission" date="2021-02" db="EMBL/GenBank/DDBJ databases">
        <title>Genome sequence Cadophora malorum strain M34.</title>
        <authorList>
            <person name="Stefanovic E."/>
            <person name="Vu D."/>
            <person name="Scully C."/>
            <person name="Dijksterhuis J."/>
            <person name="Roader J."/>
            <person name="Houbraken J."/>
        </authorList>
    </citation>
    <scope>NUCLEOTIDE SEQUENCE</scope>
    <source>
        <strain evidence="1">M34</strain>
    </source>
</reference>
<dbReference type="PANTHER" id="PTHR45458:SF3">
    <property type="entry name" value="CHAIN DEHYDROGENASE (ATSC), PUTATIVE-RELATED"/>
    <property type="match status" value="1"/>
</dbReference>
<organism evidence="1 2">
    <name type="scientific">Cadophora malorum</name>
    <dbReference type="NCBI Taxonomy" id="108018"/>
    <lineage>
        <taxon>Eukaryota</taxon>
        <taxon>Fungi</taxon>
        <taxon>Dikarya</taxon>
        <taxon>Ascomycota</taxon>
        <taxon>Pezizomycotina</taxon>
        <taxon>Leotiomycetes</taxon>
        <taxon>Helotiales</taxon>
        <taxon>Ploettnerulaceae</taxon>
        <taxon>Cadophora</taxon>
    </lineage>
</organism>
<protein>
    <recommendedName>
        <fullName evidence="3">NAD(P)-binding protein</fullName>
    </recommendedName>
</protein>
<dbReference type="PRINTS" id="PR00081">
    <property type="entry name" value="GDHRDH"/>
</dbReference>
<accession>A0A8H7W6T6</accession>